<keyword evidence="4" id="KW-1185">Reference proteome</keyword>
<dbReference type="AlphaFoldDB" id="A0A264W4L3"/>
<dbReference type="SMART" id="SM00646">
    <property type="entry name" value="Ami_3"/>
    <property type="match status" value="1"/>
</dbReference>
<comment type="caution">
    <text evidence="3">The sequence shown here is derived from an EMBL/GenBank/DDBJ whole genome shotgun (WGS) entry which is preliminary data.</text>
</comment>
<dbReference type="GO" id="GO:0009253">
    <property type="term" value="P:peptidoglycan catabolic process"/>
    <property type="evidence" value="ECO:0007669"/>
    <property type="project" value="InterPro"/>
</dbReference>
<reference evidence="3 4" key="1">
    <citation type="submission" date="2017-07" db="EMBL/GenBank/DDBJ databases">
        <title>Tetzosporium hominis gen.nov. sp.nov.</title>
        <authorList>
            <person name="Tetz G."/>
            <person name="Tetz V."/>
        </authorList>
    </citation>
    <scope>NUCLEOTIDE SEQUENCE [LARGE SCALE GENOMIC DNA]</scope>
    <source>
        <strain evidence="3 4">VT-49</strain>
    </source>
</reference>
<dbReference type="Proteomes" id="UP000217065">
    <property type="component" value="Unassembled WGS sequence"/>
</dbReference>
<dbReference type="InterPro" id="IPR050695">
    <property type="entry name" value="N-acetylmuramoyl_amidase_3"/>
</dbReference>
<name>A0A264W4L3_9BACL</name>
<dbReference type="PANTHER" id="PTHR30404:SF0">
    <property type="entry name" value="N-ACETYLMURAMOYL-L-ALANINE AMIDASE AMIC"/>
    <property type="match status" value="1"/>
</dbReference>
<dbReference type="InterPro" id="IPR002508">
    <property type="entry name" value="MurNAc-LAA_cat"/>
</dbReference>
<feature type="domain" description="MurNAc-LAA" evidence="2">
    <location>
        <begin position="113"/>
        <end position="225"/>
    </location>
</feature>
<sequence length="247" mass="27573">MKKRWLLLGVIIFTGIWAWSQQANGMMGGFGPDALEGKMIVLDPGHWGASHGEVIESTITLQLVQEVKRQLEKCGASVILTRLTEADAIEEAQPDGEYPTVRARKRADLLYREEKMNEAKADAILSVHVNAVPQSKWRGAQVFFHEEGTVNGQPLAKAIQQSLRDTLQNTEREAMGIRQIYLLKKANAPAVLVETGFISNDEERELLQSKEYQQQIAQGIVEGLEQFFQSQAQPSPTQQGYAILIDD</sequence>
<dbReference type="Gene3D" id="3.40.630.40">
    <property type="entry name" value="Zn-dependent exopeptidases"/>
    <property type="match status" value="1"/>
</dbReference>
<dbReference type="EMBL" id="NOKQ01000194">
    <property type="protein sequence ID" value="OZS78520.1"/>
    <property type="molecule type" value="Genomic_DNA"/>
</dbReference>
<dbReference type="GO" id="GO:0008745">
    <property type="term" value="F:N-acetylmuramoyl-L-alanine amidase activity"/>
    <property type="evidence" value="ECO:0007669"/>
    <property type="project" value="InterPro"/>
</dbReference>
<evidence type="ECO:0000256" key="1">
    <source>
        <dbReference type="ARBA" id="ARBA00022801"/>
    </source>
</evidence>
<evidence type="ECO:0000313" key="4">
    <source>
        <dbReference type="Proteomes" id="UP000217065"/>
    </source>
</evidence>
<evidence type="ECO:0000259" key="2">
    <source>
        <dbReference type="SMART" id="SM00646"/>
    </source>
</evidence>
<keyword evidence="1" id="KW-0378">Hydrolase</keyword>
<dbReference type="GO" id="GO:0030288">
    <property type="term" value="C:outer membrane-bounded periplasmic space"/>
    <property type="evidence" value="ECO:0007669"/>
    <property type="project" value="TreeGrafter"/>
</dbReference>
<organism evidence="3 4">
    <name type="scientific">Tetzosporium hominis</name>
    <dbReference type="NCBI Taxonomy" id="2020506"/>
    <lineage>
        <taxon>Bacteria</taxon>
        <taxon>Bacillati</taxon>
        <taxon>Bacillota</taxon>
        <taxon>Bacilli</taxon>
        <taxon>Bacillales</taxon>
        <taxon>Caryophanaceae</taxon>
        <taxon>Tetzosporium</taxon>
    </lineage>
</organism>
<evidence type="ECO:0000313" key="3">
    <source>
        <dbReference type="EMBL" id="OZS78520.1"/>
    </source>
</evidence>
<dbReference type="SUPFAM" id="SSF53187">
    <property type="entry name" value="Zn-dependent exopeptidases"/>
    <property type="match status" value="1"/>
</dbReference>
<dbReference type="OrthoDB" id="9806267at2"/>
<protein>
    <recommendedName>
        <fullName evidence="2">MurNAc-LAA domain-containing protein</fullName>
    </recommendedName>
</protein>
<dbReference type="PANTHER" id="PTHR30404">
    <property type="entry name" value="N-ACETYLMURAMOYL-L-ALANINE AMIDASE"/>
    <property type="match status" value="1"/>
</dbReference>
<proteinExistence type="predicted"/>
<gene>
    <name evidence="3" type="ORF">CF394_05195</name>
</gene>
<dbReference type="CDD" id="cd02696">
    <property type="entry name" value="MurNAc-LAA"/>
    <property type="match status" value="1"/>
</dbReference>
<dbReference type="RefSeq" id="WP_094942179.1">
    <property type="nucleotide sequence ID" value="NZ_NOKQ01000194.1"/>
</dbReference>
<accession>A0A264W4L3</accession>
<dbReference type="Pfam" id="PF01520">
    <property type="entry name" value="Amidase_3"/>
    <property type="match status" value="1"/>
</dbReference>